<dbReference type="Pfam" id="PF06737">
    <property type="entry name" value="Transglycosylas"/>
    <property type="match status" value="1"/>
</dbReference>
<feature type="domain" description="LysM" evidence="5">
    <location>
        <begin position="144"/>
        <end position="193"/>
    </location>
</feature>
<reference evidence="7" key="1">
    <citation type="journal article" date="2020" name="Syst. Appl. Microbiol.">
        <title>Streptomyces alkaliterrae sp. nov., isolated from an alkaline soil, and emended descriptions of Streptomyces alkaliphilus, Streptomyces calidiresistens and Streptomyces durbertensis.</title>
        <authorList>
            <person name="Swiecimska M."/>
            <person name="Golinska P."/>
            <person name="Nouioui I."/>
            <person name="Wypij M."/>
            <person name="Rai M."/>
            <person name="Sangal V."/>
            <person name="Goodfellow M."/>
        </authorList>
    </citation>
    <scope>NUCLEOTIDE SEQUENCE [LARGE SCALE GENOMIC DNA]</scope>
    <source>
        <strain evidence="7">DSM 104538</strain>
    </source>
</reference>
<evidence type="ECO:0000313" key="6">
    <source>
        <dbReference type="EMBL" id="MBB1242460.1"/>
    </source>
</evidence>
<dbReference type="CDD" id="cd00118">
    <property type="entry name" value="LysM"/>
    <property type="match status" value="1"/>
</dbReference>
<comment type="similarity">
    <text evidence="1">Belongs to the transglycosylase family. Rpf subfamily.</text>
</comment>
<keyword evidence="4" id="KW-0732">Signal</keyword>
<evidence type="ECO:0000256" key="1">
    <source>
        <dbReference type="ARBA" id="ARBA00010830"/>
    </source>
</evidence>
<evidence type="ECO:0000256" key="2">
    <source>
        <dbReference type="ARBA" id="ARBA00022801"/>
    </source>
</evidence>
<dbReference type="SUPFAM" id="SSF54106">
    <property type="entry name" value="LysM domain"/>
    <property type="match status" value="1"/>
</dbReference>
<accession>A0ABR6EBV6</accession>
<dbReference type="InterPro" id="IPR018392">
    <property type="entry name" value="LysM"/>
</dbReference>
<sequence>MRFPQNRRRRPSALLCALLAVPLLTVLGPAAGHAGASAAVGRQAVEGSPSPCRPTASPWDCLARCESSGDWSANTGNGFYGGLQFWQPTWEEHGGQEFAERADLATREQQIEVAERVLANQGWGAWPVCSVRCELTTREDSRRRVHLVRPGDTLSGIAARHRVAGGWRELHRLNREVVGDDPGRLCPGMMLVLPDRTAQQARRAALSTHAVPPVRPVPPGRRAAPAWGPASPDDHTGFTGSAHFFAELPLGANQGRLPRV</sequence>
<gene>
    <name evidence="6" type="ORF">GL263_02555</name>
</gene>
<dbReference type="Pfam" id="PF01476">
    <property type="entry name" value="LysM"/>
    <property type="match status" value="1"/>
</dbReference>
<dbReference type="Gene3D" id="3.10.350.10">
    <property type="entry name" value="LysM domain"/>
    <property type="match status" value="1"/>
</dbReference>
<dbReference type="Gene3D" id="1.10.530.10">
    <property type="match status" value="1"/>
</dbReference>
<keyword evidence="7" id="KW-1185">Reference proteome</keyword>
<dbReference type="InterPro" id="IPR036779">
    <property type="entry name" value="LysM_dom_sf"/>
</dbReference>
<feature type="signal peptide" evidence="4">
    <location>
        <begin position="1"/>
        <end position="38"/>
    </location>
</feature>
<dbReference type="Proteomes" id="UP000766698">
    <property type="component" value="Unassembled WGS sequence"/>
</dbReference>
<dbReference type="CDD" id="cd13925">
    <property type="entry name" value="RPF"/>
    <property type="match status" value="1"/>
</dbReference>
<dbReference type="SUPFAM" id="SSF53955">
    <property type="entry name" value="Lysozyme-like"/>
    <property type="match status" value="1"/>
</dbReference>
<organism evidence="6 7">
    <name type="scientific">Streptomyces durbertensis</name>
    <dbReference type="NCBI Taxonomy" id="2448886"/>
    <lineage>
        <taxon>Bacteria</taxon>
        <taxon>Bacillati</taxon>
        <taxon>Actinomycetota</taxon>
        <taxon>Actinomycetes</taxon>
        <taxon>Kitasatosporales</taxon>
        <taxon>Streptomycetaceae</taxon>
        <taxon>Streptomyces</taxon>
    </lineage>
</organism>
<evidence type="ECO:0000259" key="5">
    <source>
        <dbReference type="PROSITE" id="PS51782"/>
    </source>
</evidence>
<evidence type="ECO:0000256" key="4">
    <source>
        <dbReference type="SAM" id="SignalP"/>
    </source>
</evidence>
<dbReference type="PROSITE" id="PS51782">
    <property type="entry name" value="LYSM"/>
    <property type="match status" value="1"/>
</dbReference>
<feature type="compositionally biased region" description="Low complexity" evidence="3">
    <location>
        <begin position="220"/>
        <end position="230"/>
    </location>
</feature>
<dbReference type="RefSeq" id="WP_182853884.1">
    <property type="nucleotide sequence ID" value="NZ_WMLF01000020.1"/>
</dbReference>
<keyword evidence="2" id="KW-0378">Hydrolase</keyword>
<feature type="region of interest" description="Disordered" evidence="3">
    <location>
        <begin position="207"/>
        <end position="235"/>
    </location>
</feature>
<dbReference type="InterPro" id="IPR010618">
    <property type="entry name" value="RPF"/>
</dbReference>
<protein>
    <submittedName>
        <fullName evidence="6">LysM peptidoglycan-binding domain-containing protein</fullName>
    </submittedName>
</protein>
<dbReference type="EMBL" id="WMLF01000020">
    <property type="protein sequence ID" value="MBB1242460.1"/>
    <property type="molecule type" value="Genomic_DNA"/>
</dbReference>
<proteinExistence type="inferred from homology"/>
<dbReference type="InterPro" id="IPR023346">
    <property type="entry name" value="Lysozyme-like_dom_sf"/>
</dbReference>
<comment type="caution">
    <text evidence="6">The sequence shown here is derived from an EMBL/GenBank/DDBJ whole genome shotgun (WGS) entry which is preliminary data.</text>
</comment>
<evidence type="ECO:0000313" key="7">
    <source>
        <dbReference type="Proteomes" id="UP000766698"/>
    </source>
</evidence>
<evidence type="ECO:0000256" key="3">
    <source>
        <dbReference type="SAM" id="MobiDB-lite"/>
    </source>
</evidence>
<name>A0ABR6EBV6_9ACTN</name>
<feature type="chain" id="PRO_5047365698" evidence="4">
    <location>
        <begin position="39"/>
        <end position="260"/>
    </location>
</feature>